<proteinExistence type="predicted"/>
<comment type="caution">
    <text evidence="1">The sequence shown here is derived from an EMBL/GenBank/DDBJ whole genome shotgun (WGS) entry which is preliminary data.</text>
</comment>
<accession>A0A1V9HFM3</accession>
<reference evidence="1 2" key="1">
    <citation type="journal article" date="2016" name="Plant Pathol.">
        <title>Genetic characterization of strains named as Xanthomonas axonopodis pv. dieffenbachiae leads to a taxonomic revision of the X. axonopodis species complex.</title>
        <authorList>
            <person name="Constantin E.C."/>
            <person name="Cleenwerck I."/>
            <person name="Maes M."/>
            <person name="Baeyen S."/>
            <person name="Van Malderghem C."/>
            <person name="De Vos P."/>
            <person name="Cottyn B."/>
        </authorList>
    </citation>
    <scope>NUCLEOTIDE SEQUENCE [LARGE SCALE GENOMIC DNA]</scope>
    <source>
        <strain evidence="1 2">LMG 25940</strain>
    </source>
</reference>
<reference evidence="1 2" key="2">
    <citation type="journal article" date="2017" name="Plant Pathol.">
        <title>Pathogenicity and virulence gene content of Xanthomonas strains infecting Araceae, formerly known as Xanthomonas axonopodis pv. dieffenbachiae.</title>
        <authorList>
            <person name="Constantin E.C."/>
            <person name="Haegeman A."/>
            <person name="Van Vaerenbergh J."/>
            <person name="Baeyen S."/>
            <person name="Van Malderghem C."/>
            <person name="Maes M."/>
            <person name="Cottyn B."/>
        </authorList>
    </citation>
    <scope>NUCLEOTIDE SEQUENCE [LARGE SCALE GENOMIC DNA]</scope>
    <source>
        <strain evidence="1 2">LMG 25940</strain>
    </source>
</reference>
<sequence>MRWAFARSTPPLTHRSEVGDCDAALRMMDQRAAAC</sequence>
<gene>
    <name evidence="1" type="ORF">IM53_004370</name>
</gene>
<name>A0A1V9HFM3_9XANT</name>
<evidence type="ECO:0000313" key="1">
    <source>
        <dbReference type="EMBL" id="OQP81392.1"/>
    </source>
</evidence>
<protein>
    <submittedName>
        <fullName evidence="1">Uncharacterized protein</fullName>
    </submittedName>
</protein>
<organism evidence="1 2">
    <name type="scientific">Xanthomonas phaseoli pv. dieffenbachiae</name>
    <dbReference type="NCBI Taxonomy" id="92828"/>
    <lineage>
        <taxon>Bacteria</taxon>
        <taxon>Pseudomonadati</taxon>
        <taxon>Pseudomonadota</taxon>
        <taxon>Gammaproteobacteria</taxon>
        <taxon>Lysobacterales</taxon>
        <taxon>Lysobacteraceae</taxon>
        <taxon>Xanthomonas</taxon>
    </lineage>
</organism>
<dbReference type="EMBL" id="JPYI02000021">
    <property type="protein sequence ID" value="OQP81392.1"/>
    <property type="molecule type" value="Genomic_DNA"/>
</dbReference>
<evidence type="ECO:0000313" key="2">
    <source>
        <dbReference type="Proteomes" id="UP000050546"/>
    </source>
</evidence>
<dbReference type="AlphaFoldDB" id="A0A1V9HFM3"/>
<dbReference type="Proteomes" id="UP000050546">
    <property type="component" value="Unassembled WGS sequence"/>
</dbReference>